<accession>A0AAN7ZVW3</accession>
<evidence type="ECO:0000313" key="2">
    <source>
        <dbReference type="EMBL" id="KAK5649313.1"/>
    </source>
</evidence>
<dbReference type="Proteomes" id="UP001329430">
    <property type="component" value="Chromosome 1"/>
</dbReference>
<evidence type="ECO:0000256" key="1">
    <source>
        <dbReference type="SAM" id="MobiDB-lite"/>
    </source>
</evidence>
<sequence>MFKMPNGNDSYIQKKIKRKFGRTEAEKACAKEAAASRLALEALQREIASAPQVGSFVIEESCTETTVENFIPHTDEPYIEHLDHGNVPQLQVVNFHELNNSFVNNQIIDIEKTEAVGSIMQFDIPTSSSTDKLPHILGTEIPANLEIMFRTSGGQYVNLTEEELQNLSGETLQYQFVDENGQLSEVRQLQVPDQRPLPTYNEAPTDQSFTTFPELDEKISEQANRSPERKEDDSNRFLDSLRHNNSPQNLEKVKLTDVDLTDIVDITDIIDESGLNGFNKGELIDLSSPTSNRNLPKTLTQSPRGQDVSLMGGGDCYAVDDENCSTAKMNETRRRMSNRKKRIQ</sequence>
<reference evidence="2 3" key="1">
    <citation type="journal article" date="2024" name="Insects">
        <title>An Improved Chromosome-Level Genome Assembly of the Firefly Pyrocoelia pectoralis.</title>
        <authorList>
            <person name="Fu X."/>
            <person name="Meyer-Rochow V.B."/>
            <person name="Ballantyne L."/>
            <person name="Zhu X."/>
        </authorList>
    </citation>
    <scope>NUCLEOTIDE SEQUENCE [LARGE SCALE GENOMIC DNA]</scope>
    <source>
        <strain evidence="2">XCY_ONT2</strain>
    </source>
</reference>
<dbReference type="AlphaFoldDB" id="A0AAN7ZVW3"/>
<evidence type="ECO:0000313" key="3">
    <source>
        <dbReference type="Proteomes" id="UP001329430"/>
    </source>
</evidence>
<proteinExistence type="predicted"/>
<protein>
    <submittedName>
        <fullName evidence="2">Uncharacterized protein</fullName>
    </submittedName>
</protein>
<feature type="region of interest" description="Disordered" evidence="1">
    <location>
        <begin position="221"/>
        <end position="245"/>
    </location>
</feature>
<name>A0AAN7ZVW3_9COLE</name>
<gene>
    <name evidence="2" type="ORF">RI129_000342</name>
</gene>
<organism evidence="2 3">
    <name type="scientific">Pyrocoelia pectoralis</name>
    <dbReference type="NCBI Taxonomy" id="417401"/>
    <lineage>
        <taxon>Eukaryota</taxon>
        <taxon>Metazoa</taxon>
        <taxon>Ecdysozoa</taxon>
        <taxon>Arthropoda</taxon>
        <taxon>Hexapoda</taxon>
        <taxon>Insecta</taxon>
        <taxon>Pterygota</taxon>
        <taxon>Neoptera</taxon>
        <taxon>Endopterygota</taxon>
        <taxon>Coleoptera</taxon>
        <taxon>Polyphaga</taxon>
        <taxon>Elateriformia</taxon>
        <taxon>Elateroidea</taxon>
        <taxon>Lampyridae</taxon>
        <taxon>Lampyrinae</taxon>
        <taxon>Pyrocoelia</taxon>
    </lineage>
</organism>
<feature type="compositionally biased region" description="Basic and acidic residues" evidence="1">
    <location>
        <begin position="221"/>
        <end position="242"/>
    </location>
</feature>
<dbReference type="EMBL" id="JAVRBK010000001">
    <property type="protein sequence ID" value="KAK5649313.1"/>
    <property type="molecule type" value="Genomic_DNA"/>
</dbReference>
<comment type="caution">
    <text evidence="2">The sequence shown here is derived from an EMBL/GenBank/DDBJ whole genome shotgun (WGS) entry which is preliminary data.</text>
</comment>
<keyword evidence="3" id="KW-1185">Reference proteome</keyword>